<dbReference type="EMBL" id="CAJOAZ010005219">
    <property type="protein sequence ID" value="CAF4092034.1"/>
    <property type="molecule type" value="Genomic_DNA"/>
</dbReference>
<evidence type="ECO:0000313" key="1">
    <source>
        <dbReference type="EMBL" id="CAF1464953.1"/>
    </source>
</evidence>
<proteinExistence type="predicted"/>
<gene>
    <name evidence="1" type="ORF">JYZ213_LOCUS41469</name>
    <name evidence="2" type="ORF">OXD698_LOCUS34945</name>
</gene>
<evidence type="ECO:0000313" key="2">
    <source>
        <dbReference type="EMBL" id="CAF4092034.1"/>
    </source>
</evidence>
<name>A0A819TS00_9BILA</name>
<sequence>MRRIQSYESYQIVAIRKKPEESISHEITTLSTRQISVLDTIVGKSQALTSLQIRDINLILNGVTNIGTIAIDVSVRSQEVHHLVNCVGRLITSYVQEFLPHDTQLIQIMN</sequence>
<comment type="caution">
    <text evidence="2">The sequence shown here is derived from an EMBL/GenBank/DDBJ whole genome shotgun (WGS) entry which is preliminary data.</text>
</comment>
<evidence type="ECO:0000313" key="3">
    <source>
        <dbReference type="Proteomes" id="UP000663844"/>
    </source>
</evidence>
<protein>
    <submittedName>
        <fullName evidence="2">Uncharacterized protein</fullName>
    </submittedName>
</protein>
<dbReference type="EMBL" id="CAJNOG010001697">
    <property type="protein sequence ID" value="CAF1464953.1"/>
    <property type="molecule type" value="Genomic_DNA"/>
</dbReference>
<dbReference type="AlphaFoldDB" id="A0A819TS00"/>
<organism evidence="2 3">
    <name type="scientific">Adineta steineri</name>
    <dbReference type="NCBI Taxonomy" id="433720"/>
    <lineage>
        <taxon>Eukaryota</taxon>
        <taxon>Metazoa</taxon>
        <taxon>Spiralia</taxon>
        <taxon>Gnathifera</taxon>
        <taxon>Rotifera</taxon>
        <taxon>Eurotatoria</taxon>
        <taxon>Bdelloidea</taxon>
        <taxon>Adinetida</taxon>
        <taxon>Adinetidae</taxon>
        <taxon>Adineta</taxon>
    </lineage>
</organism>
<reference evidence="2" key="1">
    <citation type="submission" date="2021-02" db="EMBL/GenBank/DDBJ databases">
        <authorList>
            <person name="Nowell W R."/>
        </authorList>
    </citation>
    <scope>NUCLEOTIDE SEQUENCE</scope>
</reference>
<accession>A0A819TS00</accession>
<dbReference type="Proteomes" id="UP000663845">
    <property type="component" value="Unassembled WGS sequence"/>
</dbReference>
<dbReference type="Proteomes" id="UP000663844">
    <property type="component" value="Unassembled WGS sequence"/>
</dbReference>